<gene>
    <name evidence="2" type="ORF">MA16_Dca005882</name>
</gene>
<organism evidence="2 3">
    <name type="scientific">Dendrobium catenatum</name>
    <dbReference type="NCBI Taxonomy" id="906689"/>
    <lineage>
        <taxon>Eukaryota</taxon>
        <taxon>Viridiplantae</taxon>
        <taxon>Streptophyta</taxon>
        <taxon>Embryophyta</taxon>
        <taxon>Tracheophyta</taxon>
        <taxon>Spermatophyta</taxon>
        <taxon>Magnoliopsida</taxon>
        <taxon>Liliopsida</taxon>
        <taxon>Asparagales</taxon>
        <taxon>Orchidaceae</taxon>
        <taxon>Epidendroideae</taxon>
        <taxon>Malaxideae</taxon>
        <taxon>Dendrobiinae</taxon>
        <taxon>Dendrobium</taxon>
    </lineage>
</organism>
<feature type="domain" description="Reverse transcriptase Ty1/copia-type" evidence="1">
    <location>
        <begin position="55"/>
        <end position="295"/>
    </location>
</feature>
<dbReference type="InterPro" id="IPR013103">
    <property type="entry name" value="RVT_2"/>
</dbReference>
<dbReference type="SUPFAM" id="SSF56672">
    <property type="entry name" value="DNA/RNA polymerases"/>
    <property type="match status" value="1"/>
</dbReference>
<name>A0A2I0WXH2_9ASPA</name>
<keyword evidence="3" id="KW-1185">Reference proteome</keyword>
<dbReference type="PANTHER" id="PTHR11439">
    <property type="entry name" value="GAG-POL-RELATED RETROTRANSPOSON"/>
    <property type="match status" value="1"/>
</dbReference>
<reference evidence="2 3" key="2">
    <citation type="journal article" date="2017" name="Nature">
        <title>The Apostasia genome and the evolution of orchids.</title>
        <authorList>
            <person name="Zhang G.Q."/>
            <person name="Liu K.W."/>
            <person name="Li Z."/>
            <person name="Lohaus R."/>
            <person name="Hsiao Y.Y."/>
            <person name="Niu S.C."/>
            <person name="Wang J.Y."/>
            <person name="Lin Y.C."/>
            <person name="Xu Q."/>
            <person name="Chen L.J."/>
            <person name="Yoshida K."/>
            <person name="Fujiwara S."/>
            <person name="Wang Z.W."/>
            <person name="Zhang Y.Q."/>
            <person name="Mitsuda N."/>
            <person name="Wang M."/>
            <person name="Liu G.H."/>
            <person name="Pecoraro L."/>
            <person name="Huang H.X."/>
            <person name="Xiao X.J."/>
            <person name="Lin M."/>
            <person name="Wu X.Y."/>
            <person name="Wu W.L."/>
            <person name="Chen Y.Y."/>
            <person name="Chang S.B."/>
            <person name="Sakamoto S."/>
            <person name="Ohme-Takagi M."/>
            <person name="Yagi M."/>
            <person name="Zeng S.J."/>
            <person name="Shen C.Y."/>
            <person name="Yeh C.M."/>
            <person name="Luo Y.B."/>
            <person name="Tsai W.C."/>
            <person name="Van de Peer Y."/>
            <person name="Liu Z.J."/>
        </authorList>
    </citation>
    <scope>NUCLEOTIDE SEQUENCE [LARGE SCALE GENOMIC DNA]</scope>
    <source>
        <tissue evidence="2">The whole plant</tissue>
    </source>
</reference>
<reference evidence="2 3" key="1">
    <citation type="journal article" date="2016" name="Sci. Rep.">
        <title>The Dendrobium catenatum Lindl. genome sequence provides insights into polysaccharide synthase, floral development and adaptive evolution.</title>
        <authorList>
            <person name="Zhang G.Q."/>
            <person name="Xu Q."/>
            <person name="Bian C."/>
            <person name="Tsai W.C."/>
            <person name="Yeh C.M."/>
            <person name="Liu K.W."/>
            <person name="Yoshida K."/>
            <person name="Zhang L.S."/>
            <person name="Chang S.B."/>
            <person name="Chen F."/>
            <person name="Shi Y."/>
            <person name="Su Y.Y."/>
            <person name="Zhang Y.Q."/>
            <person name="Chen L.J."/>
            <person name="Yin Y."/>
            <person name="Lin M."/>
            <person name="Huang H."/>
            <person name="Deng H."/>
            <person name="Wang Z.W."/>
            <person name="Zhu S.L."/>
            <person name="Zhao X."/>
            <person name="Deng C."/>
            <person name="Niu S.C."/>
            <person name="Huang J."/>
            <person name="Wang M."/>
            <person name="Liu G.H."/>
            <person name="Yang H.J."/>
            <person name="Xiao X.J."/>
            <person name="Hsiao Y.Y."/>
            <person name="Wu W.L."/>
            <person name="Chen Y.Y."/>
            <person name="Mitsuda N."/>
            <person name="Ohme-Takagi M."/>
            <person name="Luo Y.B."/>
            <person name="Van de Peer Y."/>
            <person name="Liu Z.J."/>
        </authorList>
    </citation>
    <scope>NUCLEOTIDE SEQUENCE [LARGE SCALE GENOMIC DNA]</scope>
    <source>
        <tissue evidence="2">The whole plant</tissue>
    </source>
</reference>
<protein>
    <submittedName>
        <fullName evidence="2">Retrovirus-related Pol polyprotein from transposon TNT 1-94</fullName>
    </submittedName>
</protein>
<dbReference type="EMBL" id="KZ502363">
    <property type="protein sequence ID" value="PKU80351.1"/>
    <property type="molecule type" value="Genomic_DNA"/>
</dbReference>
<proteinExistence type="predicted"/>
<sequence length="541" mass="61137">MTTRFRSGHLQPKRIFDLQTSIVPVTPSCYSEAVKHAVWRKAMSLEFEALQQQGTWVLVPSSPGLNVLGNKWIFRTKYNSDGSLAQYKARLVAKGFHQEFGIDYFDTFSPVAKFPTIRILFTVAISRNWPILQLDVSIAFLHGHLEETVYMKQPQGFVDSNYPDHVCLLKKAIYGLKQAPRQWFATFTSFLTDFNFRISTADPSLLLFSKAATQLYILVYVDDILLTGNDPSVLHSLLEVLHSRFHMRNLGNVSNFLGIQVIPISSGLHLSQTQYAENLLIKAGMKDCKPVQTPLPTKLPQLTDSADLFAQPELYRQLVGSLQYLTITRPDMSFAVNFLCQHMHKPHVFHFQLLKRVLRYLRGTLQLGLPILSSSLELQAYSDSDWASDTTTRRSVTGYCAYLGTNLVSWCVKKQTTVARSSTEAEYRALAAAASDVIWLRRLLTEFQVETSSPTTLFCDNVSAIALANNPVFHARTKHIEVDFHYIRDCIKLKHIVVHHVASVDQTADIFTKALPAARFQSLCTKLTLKETTVNLRGGDK</sequence>
<dbReference type="AlphaFoldDB" id="A0A2I0WXH2"/>
<dbReference type="CDD" id="cd09272">
    <property type="entry name" value="RNase_HI_RT_Ty1"/>
    <property type="match status" value="1"/>
</dbReference>
<evidence type="ECO:0000259" key="1">
    <source>
        <dbReference type="Pfam" id="PF07727"/>
    </source>
</evidence>
<accession>A0A2I0WXH2</accession>
<dbReference type="Pfam" id="PF07727">
    <property type="entry name" value="RVT_2"/>
    <property type="match status" value="1"/>
</dbReference>
<dbReference type="InterPro" id="IPR043502">
    <property type="entry name" value="DNA/RNA_pol_sf"/>
</dbReference>
<dbReference type="Proteomes" id="UP000233837">
    <property type="component" value="Unassembled WGS sequence"/>
</dbReference>
<evidence type="ECO:0000313" key="3">
    <source>
        <dbReference type="Proteomes" id="UP000233837"/>
    </source>
</evidence>
<evidence type="ECO:0000313" key="2">
    <source>
        <dbReference type="EMBL" id="PKU80351.1"/>
    </source>
</evidence>
<dbReference type="PANTHER" id="PTHR11439:SF463">
    <property type="entry name" value="REVERSE TRANSCRIPTASE TY1_COPIA-TYPE DOMAIN-CONTAINING PROTEIN"/>
    <property type="match status" value="1"/>
</dbReference>